<dbReference type="SMART" id="SM00442">
    <property type="entry name" value="FGF"/>
    <property type="match status" value="1"/>
</dbReference>
<dbReference type="RefSeq" id="YP_009552681.1">
    <property type="nucleotide sequence ID" value="NC_040621.1"/>
</dbReference>
<dbReference type="Proteomes" id="UP000290445">
    <property type="component" value="Segment"/>
</dbReference>
<reference evidence="3 4" key="1">
    <citation type="journal article" date="2017" name="Viruses">
        <title>The Operophtera brumata Nucleopolyhedrovirus (OpbuNPV) Represents an Early, Divergent Lineage within Genus Alphabaculovirus.</title>
        <authorList>
            <person name="Harrison R.L."/>
            <person name="Rowley D.L."/>
            <person name="Mowery J.D."/>
            <person name="Bauchan G.R."/>
            <person name="Burand J.P."/>
        </authorList>
    </citation>
    <scope>NUCLEOTIDE SEQUENCE [LARGE SCALE GENOMIC DNA]</scope>
    <source>
        <strain evidence="3">OpbuNPV-MA</strain>
    </source>
</reference>
<dbReference type="Pfam" id="PF00167">
    <property type="entry name" value="FGF"/>
    <property type="match status" value="1"/>
</dbReference>
<keyword evidence="4" id="KW-1185">Reference proteome</keyword>
<evidence type="ECO:0000313" key="4">
    <source>
        <dbReference type="Proteomes" id="UP000290445"/>
    </source>
</evidence>
<dbReference type="PANTHER" id="PTHR11486">
    <property type="entry name" value="FIBROBLAST GROWTH FACTOR"/>
    <property type="match status" value="1"/>
</dbReference>
<feature type="region of interest" description="Disordered" evidence="2">
    <location>
        <begin position="242"/>
        <end position="275"/>
    </location>
</feature>
<dbReference type="InterPro" id="IPR008996">
    <property type="entry name" value="IL1/FGF"/>
</dbReference>
<accession>A0A2H4UZW9</accession>
<evidence type="ECO:0000256" key="1">
    <source>
        <dbReference type="ARBA" id="ARBA00007936"/>
    </source>
</evidence>
<dbReference type="SUPFAM" id="SSF50353">
    <property type="entry name" value="Cytokine"/>
    <property type="match status" value="1"/>
</dbReference>
<organism evidence="3 4">
    <name type="scientific">Operophtera brumata nucleopolyhedrovirus</name>
    <dbReference type="NCBI Taxonomy" id="1046267"/>
    <lineage>
        <taxon>Viruses</taxon>
        <taxon>Viruses incertae sedis</taxon>
        <taxon>Naldaviricetes</taxon>
        <taxon>Lefavirales</taxon>
        <taxon>Baculoviridae</taxon>
        <taxon>Alphabaculovirus</taxon>
        <taxon>Alphabaculovirus opbrumatae</taxon>
    </lineage>
</organism>
<dbReference type="InterPro" id="IPR002209">
    <property type="entry name" value="Fibroblast_GF_fam"/>
</dbReference>
<dbReference type="GO" id="GO:0008083">
    <property type="term" value="F:growth factor activity"/>
    <property type="evidence" value="ECO:0007669"/>
    <property type="project" value="InterPro"/>
</dbReference>
<dbReference type="Gene3D" id="2.80.10.50">
    <property type="match status" value="1"/>
</dbReference>
<dbReference type="OrthoDB" id="14030at10239"/>
<evidence type="ECO:0000256" key="2">
    <source>
        <dbReference type="SAM" id="MobiDB-lite"/>
    </source>
</evidence>
<sequence>MNGLIVLYCCVAIIVAYPSLSTINNIDSTELPLINRTFRHIVHSPIASTGNLVKLFIRNRYLQITDDGTINGTNNANSDNIVFKRFIPIKFNSRAATEDKVLVRNMKTCKYVCLSSCGLMYSVDFPNDDCLLSETMTPGSGYSYMHKNRNSSVIHYVALDKHGKARVLTQLKTAIAAKMLIMSTNDDTRDECAPQIELNNLSHLNVPKPVACEKMHRGNIKKISRKNFYEFADDVPTIFTLDDKKSSEESASDEEEESKEDKEHSAKEETLISHTSTFTKTTKYTQCKALRK</sequence>
<feature type="compositionally biased region" description="Basic and acidic residues" evidence="2">
    <location>
        <begin position="259"/>
        <end position="271"/>
    </location>
</feature>
<dbReference type="GeneID" id="41699916"/>
<proteinExistence type="inferred from homology"/>
<comment type="similarity">
    <text evidence="1">Belongs to the heparin-binding growth factors family.</text>
</comment>
<name>A0A2H4UZW9_9ABAC</name>
<dbReference type="KEGG" id="vg:41699916"/>
<dbReference type="EMBL" id="MF614691">
    <property type="protein sequence ID" value="AUA60352.1"/>
    <property type="molecule type" value="Genomic_DNA"/>
</dbReference>
<evidence type="ECO:0000313" key="3">
    <source>
        <dbReference type="EMBL" id="AUA60352.1"/>
    </source>
</evidence>
<dbReference type="CDD" id="cd23311">
    <property type="entry name" value="beta-trefoil_FGF_Bnl-like"/>
    <property type="match status" value="1"/>
</dbReference>
<protein>
    <submittedName>
        <fullName evidence="3">FGF</fullName>
    </submittedName>
</protein>